<proteinExistence type="inferred from homology"/>
<dbReference type="GO" id="GO:0070775">
    <property type="term" value="C:H3 histone acetyltransferase complex"/>
    <property type="evidence" value="ECO:0007669"/>
    <property type="project" value="EnsemblFungi"/>
</dbReference>
<dbReference type="GO" id="GO:0042393">
    <property type="term" value="F:histone binding"/>
    <property type="evidence" value="ECO:0007669"/>
    <property type="project" value="EnsemblFungi"/>
</dbReference>
<keyword evidence="4" id="KW-1185">Reference proteome</keyword>
<gene>
    <name evidence="3" type="primary">NDAI0F03970</name>
    <name evidence="3" type="ordered locus">NDAI_0F03970</name>
</gene>
<accession>G0WD54</accession>
<dbReference type="Proteomes" id="UP000000689">
    <property type="component" value="Chromosome 6"/>
</dbReference>
<dbReference type="AlphaFoldDB" id="G0WD54"/>
<sequence>MSSDNNNEDVKKRDAFLGLAECEVEIEELEKDVELYRLKKMVPFYKQRDSYINDIPGFWRVVLSQHSDFANYIRASDFKYIDQIEKIQLEWLILKDENESNVRDFSVTFYFNGIEDDFEEQIVTKTFKIVKSDTINDNKSTKKSNVNEDISEDENEEEIEDILTSEPVDIKWPASYDSINPSVIVDKRSPEGKKKYRQGMKSFFGWFKWTGKKPGKEFPHGDDLAVLISEDLYPYCVKYYTEAQRDLEDENNDSDEDSSEEPLDLPGNEEDDDDAEQVEEEENDPARKKLRRA</sequence>
<dbReference type="STRING" id="1071378.G0WD54"/>
<dbReference type="OMA" id="PGKEFPN"/>
<dbReference type="InterPro" id="IPR002164">
    <property type="entry name" value="NAP_family"/>
</dbReference>
<feature type="compositionally biased region" description="Acidic residues" evidence="2">
    <location>
        <begin position="247"/>
        <end position="283"/>
    </location>
</feature>
<evidence type="ECO:0000313" key="3">
    <source>
        <dbReference type="EMBL" id="CCD25715.1"/>
    </source>
</evidence>
<dbReference type="eggNOG" id="KOG1508">
    <property type="taxonomic scope" value="Eukaryota"/>
</dbReference>
<dbReference type="GO" id="GO:0005829">
    <property type="term" value="C:cytosol"/>
    <property type="evidence" value="ECO:0007669"/>
    <property type="project" value="EnsemblFungi"/>
</dbReference>
<evidence type="ECO:0000256" key="1">
    <source>
        <dbReference type="ARBA" id="ARBA00009947"/>
    </source>
</evidence>
<evidence type="ECO:0000256" key="2">
    <source>
        <dbReference type="SAM" id="MobiDB-lite"/>
    </source>
</evidence>
<reference evidence="3 4" key="1">
    <citation type="journal article" date="2011" name="Proc. Natl. Acad. Sci. U.S.A.">
        <title>Evolutionary erosion of yeast sex chromosomes by mating-type switching accidents.</title>
        <authorList>
            <person name="Gordon J.L."/>
            <person name="Armisen D."/>
            <person name="Proux-Wera E."/>
            <person name="Oheigeartaigh S.S."/>
            <person name="Byrne K.P."/>
            <person name="Wolfe K.H."/>
        </authorList>
    </citation>
    <scope>NUCLEOTIDE SEQUENCE [LARGE SCALE GENOMIC DNA]</scope>
    <source>
        <strain evidence="4">ATCC 10597 / BCRC 20456 / CBS 421 / NBRC 0211 / NRRL Y-12639</strain>
    </source>
</reference>
<dbReference type="InterPro" id="IPR037231">
    <property type="entry name" value="NAP-like_sf"/>
</dbReference>
<dbReference type="OrthoDB" id="19419at2759"/>
<dbReference type="GO" id="GO:0006335">
    <property type="term" value="P:DNA replication-dependent chromatin assembly"/>
    <property type="evidence" value="ECO:0007669"/>
    <property type="project" value="EnsemblFungi"/>
</dbReference>
<dbReference type="Gene3D" id="3.30.1120.90">
    <property type="entry name" value="Nucleosome assembly protein"/>
    <property type="match status" value="1"/>
</dbReference>
<comment type="similarity">
    <text evidence="1">Belongs to the nucleosome assembly protein (NAP) family.</text>
</comment>
<evidence type="ECO:0000313" key="4">
    <source>
        <dbReference type="Proteomes" id="UP000000689"/>
    </source>
</evidence>
<dbReference type="GO" id="GO:0010698">
    <property type="term" value="F:acetyltransferase activator activity"/>
    <property type="evidence" value="ECO:0007669"/>
    <property type="project" value="EnsemblFungi"/>
</dbReference>
<dbReference type="GO" id="GO:0042802">
    <property type="term" value="F:identical protein binding"/>
    <property type="evidence" value="ECO:0007669"/>
    <property type="project" value="EnsemblFungi"/>
</dbReference>
<dbReference type="GO" id="GO:0006334">
    <property type="term" value="P:nucleosome assembly"/>
    <property type="evidence" value="ECO:0007669"/>
    <property type="project" value="EnsemblFungi"/>
</dbReference>
<evidence type="ECO:0008006" key="5">
    <source>
        <dbReference type="Google" id="ProtNLM"/>
    </source>
</evidence>
<name>G0WD54_NAUDC</name>
<dbReference type="KEGG" id="ndi:NDAI_0F03970"/>
<dbReference type="SUPFAM" id="SSF143113">
    <property type="entry name" value="NAP-like"/>
    <property type="match status" value="1"/>
</dbReference>
<dbReference type="RefSeq" id="XP_003670958.1">
    <property type="nucleotide sequence ID" value="XM_003670910.1"/>
</dbReference>
<feature type="region of interest" description="Disordered" evidence="2">
    <location>
        <begin position="244"/>
        <end position="293"/>
    </location>
</feature>
<dbReference type="GO" id="GO:0006303">
    <property type="term" value="P:double-strand break repair via nonhomologous end joining"/>
    <property type="evidence" value="ECO:0007669"/>
    <property type="project" value="EnsemblFungi"/>
</dbReference>
<protein>
    <recommendedName>
        <fullName evidence="5">Vacuolar protein sorting-associated protein 75</fullName>
    </recommendedName>
</protein>
<dbReference type="GeneID" id="11497053"/>
<organism evidence="3 4">
    <name type="scientific">Naumovozyma dairenensis (strain ATCC 10597 / BCRC 20456 / CBS 421 / NBRC 0211 / NRRL Y-12639)</name>
    <name type="common">Saccharomyces dairenensis</name>
    <dbReference type="NCBI Taxonomy" id="1071378"/>
    <lineage>
        <taxon>Eukaryota</taxon>
        <taxon>Fungi</taxon>
        <taxon>Dikarya</taxon>
        <taxon>Ascomycota</taxon>
        <taxon>Saccharomycotina</taxon>
        <taxon>Saccharomycetes</taxon>
        <taxon>Saccharomycetales</taxon>
        <taxon>Saccharomycetaceae</taxon>
        <taxon>Naumovozyma</taxon>
    </lineage>
</organism>
<dbReference type="EMBL" id="HE580272">
    <property type="protein sequence ID" value="CCD25715.1"/>
    <property type="molecule type" value="Genomic_DNA"/>
</dbReference>
<dbReference type="PANTHER" id="PTHR11875">
    <property type="entry name" value="TESTIS-SPECIFIC Y-ENCODED PROTEIN"/>
    <property type="match status" value="1"/>
</dbReference>
<dbReference type="GO" id="GO:0005634">
    <property type="term" value="C:nucleus"/>
    <property type="evidence" value="ECO:0007669"/>
    <property type="project" value="EnsemblFungi"/>
</dbReference>
<dbReference type="HOGENOM" id="CLU_072852_0_0_1"/>